<dbReference type="NCBIfam" id="NF008930">
    <property type="entry name" value="PRK12287.1"/>
    <property type="match status" value="1"/>
</dbReference>
<dbReference type="PANTHER" id="PTHR21716:SF64">
    <property type="entry name" value="AI-2 TRANSPORT PROTEIN TQSA"/>
    <property type="match status" value="1"/>
</dbReference>
<evidence type="ECO:0000256" key="5">
    <source>
        <dbReference type="ARBA" id="ARBA00023136"/>
    </source>
</evidence>
<sequence>MEASQAGLAMCLQGIKETIMGRTILTDRTLRMALLLAMIVVILAGVKAASDIVVPFLLAVFFAIVLNPLVVVLERWRIPRALGIALLVAAVVVLLMLFIGMLGASLNEFARSLPQYRGMMAEKMRQLQYYADRFNITISLEVIAHYIDPAAAMNLVTRLLSHFSGAMSNIFLLLMTVVFMLFEVPLLPYKLQQALDKPHEGIANIQRAVQGVTHYLVIKTVISLATGVIVWIFLALLEVRFAFIWGLLAFLLNYIPNIGSVIAAIPPLIQALLFNGVGDAVAVAGGFVLINMVIGNMLEPRVMGRGLGLSTLVVFLSLIFWGWLMGPVGMLLSVPLTIIARIALEASDGGHRLAVILGDGREPRQQPATPPE</sequence>
<feature type="transmembrane region" description="Helical" evidence="6">
    <location>
        <begin position="244"/>
        <end position="265"/>
    </location>
</feature>
<evidence type="ECO:0000313" key="8">
    <source>
        <dbReference type="Proteomes" id="UP000281391"/>
    </source>
</evidence>
<evidence type="ECO:0000256" key="2">
    <source>
        <dbReference type="ARBA" id="ARBA00009773"/>
    </source>
</evidence>
<reference evidence="7 8" key="1">
    <citation type="submission" date="2018-12" db="EMBL/GenBank/DDBJ databases">
        <authorList>
            <consortium name="Pathogen Informatics"/>
        </authorList>
    </citation>
    <scope>NUCLEOTIDE SEQUENCE [LARGE SCALE GENOMIC DNA]</scope>
    <source>
        <strain evidence="7 8">NCTC11214</strain>
    </source>
</reference>
<dbReference type="GO" id="GO:0016020">
    <property type="term" value="C:membrane"/>
    <property type="evidence" value="ECO:0007669"/>
    <property type="project" value="UniProtKB-SubCell"/>
</dbReference>
<dbReference type="Pfam" id="PF01594">
    <property type="entry name" value="AI-2E_transport"/>
    <property type="match status" value="1"/>
</dbReference>
<protein>
    <submittedName>
        <fullName evidence="7">Transport of quorum-sensing signal protein</fullName>
    </submittedName>
</protein>
<gene>
    <name evidence="7" type="primary">tqsA</name>
    <name evidence="7" type="ORF">NCTC11214_04933</name>
</gene>
<dbReference type="AlphaFoldDB" id="A0A447L0L6"/>
<comment type="similarity">
    <text evidence="2">Belongs to the autoinducer-2 exporter (AI-2E) (TC 2.A.86) family.</text>
</comment>
<dbReference type="EMBL" id="LR134117">
    <property type="protein sequence ID" value="VDZ64357.1"/>
    <property type="molecule type" value="Genomic_DNA"/>
</dbReference>
<dbReference type="PANTHER" id="PTHR21716">
    <property type="entry name" value="TRANSMEMBRANE PROTEIN"/>
    <property type="match status" value="1"/>
</dbReference>
<evidence type="ECO:0000256" key="1">
    <source>
        <dbReference type="ARBA" id="ARBA00004141"/>
    </source>
</evidence>
<dbReference type="KEGG" id="sof:NCTC11214_04933"/>
<comment type="subcellular location">
    <subcellularLocation>
        <location evidence="1">Membrane</location>
        <topology evidence="1">Multi-pass membrane protein</topology>
    </subcellularLocation>
</comment>
<feature type="transmembrane region" description="Helical" evidence="6">
    <location>
        <begin position="216"/>
        <end position="237"/>
    </location>
</feature>
<name>A0A447L0L6_SEROD</name>
<evidence type="ECO:0000256" key="6">
    <source>
        <dbReference type="SAM" id="Phobius"/>
    </source>
</evidence>
<keyword evidence="5 6" id="KW-0472">Membrane</keyword>
<dbReference type="GO" id="GO:0055085">
    <property type="term" value="P:transmembrane transport"/>
    <property type="evidence" value="ECO:0007669"/>
    <property type="project" value="TreeGrafter"/>
</dbReference>
<accession>A0A447L0L6</accession>
<dbReference type="Proteomes" id="UP000281391">
    <property type="component" value="Chromosome"/>
</dbReference>
<proteinExistence type="inferred from homology"/>
<dbReference type="InterPro" id="IPR002549">
    <property type="entry name" value="AI-2E-like"/>
</dbReference>
<evidence type="ECO:0000256" key="4">
    <source>
        <dbReference type="ARBA" id="ARBA00022989"/>
    </source>
</evidence>
<feature type="transmembrane region" description="Helical" evidence="6">
    <location>
        <begin position="29"/>
        <end position="46"/>
    </location>
</feature>
<feature type="transmembrane region" description="Helical" evidence="6">
    <location>
        <begin position="159"/>
        <end position="182"/>
    </location>
</feature>
<organism evidence="7 8">
    <name type="scientific">Serratia odorifera</name>
    <dbReference type="NCBI Taxonomy" id="618"/>
    <lineage>
        <taxon>Bacteria</taxon>
        <taxon>Pseudomonadati</taxon>
        <taxon>Pseudomonadota</taxon>
        <taxon>Gammaproteobacteria</taxon>
        <taxon>Enterobacterales</taxon>
        <taxon>Yersiniaceae</taxon>
        <taxon>Serratia</taxon>
    </lineage>
</organism>
<feature type="transmembrane region" description="Helical" evidence="6">
    <location>
        <begin position="306"/>
        <end position="324"/>
    </location>
</feature>
<keyword evidence="3 6" id="KW-0812">Transmembrane</keyword>
<evidence type="ECO:0000256" key="3">
    <source>
        <dbReference type="ARBA" id="ARBA00022692"/>
    </source>
</evidence>
<feature type="transmembrane region" description="Helical" evidence="6">
    <location>
        <begin position="52"/>
        <end position="72"/>
    </location>
</feature>
<evidence type="ECO:0000313" key="7">
    <source>
        <dbReference type="EMBL" id="VDZ64357.1"/>
    </source>
</evidence>
<feature type="transmembrane region" description="Helical" evidence="6">
    <location>
        <begin position="271"/>
        <end position="294"/>
    </location>
</feature>
<feature type="transmembrane region" description="Helical" evidence="6">
    <location>
        <begin position="84"/>
        <end position="107"/>
    </location>
</feature>
<keyword evidence="4 6" id="KW-1133">Transmembrane helix</keyword>